<dbReference type="OrthoDB" id="384685at2157"/>
<evidence type="ECO:0000313" key="2">
    <source>
        <dbReference type="EMBL" id="ARM75459.1"/>
    </source>
</evidence>
<dbReference type="EMBL" id="CP020477">
    <property type="protein sequence ID" value="ARM75459.1"/>
    <property type="molecule type" value="Genomic_DNA"/>
</dbReference>
<protein>
    <submittedName>
        <fullName evidence="2">Uncharacterized protein</fullName>
    </submittedName>
</protein>
<feature type="transmembrane region" description="Helical" evidence="1">
    <location>
        <begin position="119"/>
        <end position="143"/>
    </location>
</feature>
<organism evidence="2 3">
    <name type="scientific">Acidianus manzaensis</name>
    <dbReference type="NCBI Taxonomy" id="282676"/>
    <lineage>
        <taxon>Archaea</taxon>
        <taxon>Thermoproteota</taxon>
        <taxon>Thermoprotei</taxon>
        <taxon>Sulfolobales</taxon>
        <taxon>Sulfolobaceae</taxon>
        <taxon>Acidianus</taxon>
    </lineage>
</organism>
<name>A0A1W6JYW4_9CREN</name>
<keyword evidence="3" id="KW-1185">Reference proteome</keyword>
<accession>A0A1W6JYW4</accession>
<keyword evidence="1" id="KW-0812">Transmembrane</keyword>
<sequence length="161" mass="17821">MNKQIILSLVIIVIGVLLSIFTFIISSEVLYSTHVSESLGDYSSATVNIPHQYGEIKITGNINGSVNLYLLNYPTEVNLGNFSGRLDLSHIDNGYNELLFVNNQNPSSLKLTILITNTAFATAGYTLSSLALIIGVIILIYGVKLRTEKSKAYKTQHRRRK</sequence>
<gene>
    <name evidence="2" type="ORF">B6F84_05060</name>
</gene>
<reference evidence="2 3" key="1">
    <citation type="submission" date="2017-03" db="EMBL/GenBank/DDBJ databases">
        <title>Sulfur activation and transportation mechanism of thermophilic Archaea Acidianus manzaensis YN-25.</title>
        <authorList>
            <person name="Ma Y."/>
            <person name="Yang Y."/>
            <person name="Xia J."/>
        </authorList>
    </citation>
    <scope>NUCLEOTIDE SEQUENCE [LARGE SCALE GENOMIC DNA]</scope>
    <source>
        <strain evidence="2 3">YN-25</strain>
    </source>
</reference>
<proteinExistence type="predicted"/>
<feature type="transmembrane region" description="Helical" evidence="1">
    <location>
        <begin position="5"/>
        <end position="25"/>
    </location>
</feature>
<dbReference type="Proteomes" id="UP000193404">
    <property type="component" value="Chromosome"/>
</dbReference>
<evidence type="ECO:0000256" key="1">
    <source>
        <dbReference type="SAM" id="Phobius"/>
    </source>
</evidence>
<dbReference type="STRING" id="282676.B6F84_05060"/>
<dbReference type="RefSeq" id="WP_148691229.1">
    <property type="nucleotide sequence ID" value="NZ_CP020477.1"/>
</dbReference>
<dbReference type="KEGG" id="aman:B6F84_05060"/>
<dbReference type="GeneID" id="41590265"/>
<dbReference type="AlphaFoldDB" id="A0A1W6JYW4"/>
<evidence type="ECO:0000313" key="3">
    <source>
        <dbReference type="Proteomes" id="UP000193404"/>
    </source>
</evidence>
<keyword evidence="1" id="KW-0472">Membrane</keyword>
<keyword evidence="1" id="KW-1133">Transmembrane helix</keyword>